<proteinExistence type="predicted"/>
<feature type="region of interest" description="Disordered" evidence="1">
    <location>
        <begin position="57"/>
        <end position="107"/>
    </location>
</feature>
<feature type="region of interest" description="Disordered" evidence="1">
    <location>
        <begin position="1"/>
        <end position="44"/>
    </location>
</feature>
<comment type="caution">
    <text evidence="2">The sequence shown here is derived from an EMBL/GenBank/DDBJ whole genome shotgun (WGS) entry which is preliminary data.</text>
</comment>
<evidence type="ECO:0000313" key="3">
    <source>
        <dbReference type="Proteomes" id="UP000498740"/>
    </source>
</evidence>
<dbReference type="Proteomes" id="UP000498740">
    <property type="component" value="Unassembled WGS sequence"/>
</dbReference>
<organism evidence="2 3">
    <name type="scientific">Streptomyces microflavus</name>
    <name type="common">Streptomyces lipmanii</name>
    <dbReference type="NCBI Taxonomy" id="1919"/>
    <lineage>
        <taxon>Bacteria</taxon>
        <taxon>Bacillati</taxon>
        <taxon>Actinomycetota</taxon>
        <taxon>Actinomycetes</taxon>
        <taxon>Kitasatosporales</taxon>
        <taxon>Streptomycetaceae</taxon>
        <taxon>Streptomyces</taxon>
    </lineage>
</organism>
<reference evidence="2 3" key="1">
    <citation type="submission" date="2020-05" db="EMBL/GenBank/DDBJ databases">
        <title>Whole genome shotgun sequence of Streptomyces microflavus NBRC 13062.</title>
        <authorList>
            <person name="Komaki H."/>
            <person name="Tamura T."/>
        </authorList>
    </citation>
    <scope>NUCLEOTIDE SEQUENCE [LARGE SCALE GENOMIC DNA]</scope>
    <source>
        <strain evidence="2 3">NBRC 13062</strain>
    </source>
</reference>
<protein>
    <submittedName>
        <fullName evidence="2">Uncharacterized protein</fullName>
    </submittedName>
</protein>
<evidence type="ECO:0000313" key="2">
    <source>
        <dbReference type="EMBL" id="GFN08008.1"/>
    </source>
</evidence>
<sequence>MFGVPWCQKTTSPSSGPPSPPVSYTWSLRPSPSRRSLSLTLTPPPLRHAERIRLTTLPTVYDSGPADHSARRGNPQVRLPVSKSESAFGPEQTTGTDVRVTRVEEEL</sequence>
<evidence type="ECO:0000256" key="1">
    <source>
        <dbReference type="SAM" id="MobiDB-lite"/>
    </source>
</evidence>
<accession>A0A7J0D005</accession>
<gene>
    <name evidence="2" type="ORF">Smic_65640</name>
</gene>
<name>A0A7J0D005_STRMI</name>
<feature type="compositionally biased region" description="Low complexity" evidence="1">
    <location>
        <begin position="27"/>
        <end position="41"/>
    </location>
</feature>
<dbReference type="AlphaFoldDB" id="A0A7J0D005"/>
<dbReference type="EMBL" id="BLWD01000001">
    <property type="protein sequence ID" value="GFN08008.1"/>
    <property type="molecule type" value="Genomic_DNA"/>
</dbReference>